<dbReference type="PANTHER" id="PTHR34236:SF1">
    <property type="entry name" value="DIMETHYL SULFOXIDE REDUCTASE TRANSCRIPTIONAL ACTIVATOR"/>
    <property type="match status" value="1"/>
</dbReference>
<organism evidence="2 3">
    <name type="scientific">Candidatus Acidianus copahuensis</name>
    <dbReference type="NCBI Taxonomy" id="1160895"/>
    <lineage>
        <taxon>Archaea</taxon>
        <taxon>Thermoproteota</taxon>
        <taxon>Thermoprotei</taxon>
        <taxon>Sulfolobales</taxon>
        <taxon>Sulfolobaceae</taxon>
        <taxon>Acidianus</taxon>
    </lineage>
</organism>
<dbReference type="Proteomes" id="UP000024332">
    <property type="component" value="Unassembled WGS sequence"/>
</dbReference>
<dbReference type="AlphaFoldDB" id="A0A031LK32"/>
<name>A0A031LK32_9CREN</name>
<feature type="domain" description="HTH bat-type" evidence="1">
    <location>
        <begin position="132"/>
        <end position="183"/>
    </location>
</feature>
<dbReference type="OrthoDB" id="194393at2157"/>
<gene>
    <name evidence="2" type="ORF">CM19_11745</name>
</gene>
<dbReference type="Pfam" id="PF04967">
    <property type="entry name" value="HTH_10"/>
    <property type="match status" value="1"/>
</dbReference>
<dbReference type="InterPro" id="IPR007050">
    <property type="entry name" value="HTH_bacterioopsin"/>
</dbReference>
<proteinExistence type="predicted"/>
<dbReference type="EMBL" id="JFZT01000059">
    <property type="protein sequence ID" value="EZQ01896.1"/>
    <property type="molecule type" value="Genomic_DNA"/>
</dbReference>
<protein>
    <submittedName>
        <fullName evidence="2">Bacterio-opsin activator</fullName>
    </submittedName>
</protein>
<reference evidence="2 3" key="1">
    <citation type="submission" date="2014-03" db="EMBL/GenBank/DDBJ databases">
        <title>Draft genome sequence of the novel thermoacidophilic archaea Acidianus copahuensis ALE1 strain, isolated from Copahue volcanic area in Neuquen Argentina.</title>
        <authorList>
            <person name="Urbieta M.S."/>
            <person name="Rascovan N."/>
            <person name="Castro C."/>
            <person name="Revale S."/>
            <person name="Giaveno M.A."/>
            <person name="Vazquez M.P."/>
            <person name="Donati E.R."/>
        </authorList>
    </citation>
    <scope>NUCLEOTIDE SEQUENCE [LARGE SCALE GENOMIC DNA]</scope>
    <source>
        <strain evidence="2 3">ALE1</strain>
    </source>
</reference>
<dbReference type="RefSeq" id="WP_048100530.1">
    <property type="nucleotide sequence ID" value="NZ_JFZT01000059.1"/>
</dbReference>
<accession>A0A031LK32</accession>
<comment type="caution">
    <text evidence="2">The sequence shown here is derived from an EMBL/GenBank/DDBJ whole genome shotgun (WGS) entry which is preliminary data.</text>
</comment>
<evidence type="ECO:0000313" key="3">
    <source>
        <dbReference type="Proteomes" id="UP000024332"/>
    </source>
</evidence>
<dbReference type="PANTHER" id="PTHR34236">
    <property type="entry name" value="DIMETHYL SULFOXIDE REDUCTASE TRANSCRIPTIONAL ACTIVATOR"/>
    <property type="match status" value="1"/>
</dbReference>
<evidence type="ECO:0000313" key="2">
    <source>
        <dbReference type="EMBL" id="EZQ01896.1"/>
    </source>
</evidence>
<keyword evidence="3" id="KW-1185">Reference proteome</keyword>
<sequence length="192" mass="22156">MLYVTIRTKLEDWAKGIDWTNNSLTILEIKPSIGGFKALVKFKGEEETIGKLGWKLSRISRYYLGTIVLNGDEERILSKYIVMRGNVSSEGIFWTVVLVDYLELKNMLKELFESSLEVKVLKVIKARGQDALTARQEQILRIAFDAGYYDYPKRIRLKELAEKLNLSVASLTEILRRAEKNVISTFFRERGI</sequence>
<dbReference type="STRING" id="1160895.CM19_11745"/>
<evidence type="ECO:0000259" key="1">
    <source>
        <dbReference type="Pfam" id="PF04967"/>
    </source>
</evidence>